<dbReference type="OrthoDB" id="9781670at2"/>
<dbReference type="eggNOG" id="COG1961">
    <property type="taxonomic scope" value="Bacteria"/>
</dbReference>
<dbReference type="GO" id="GO:0003677">
    <property type="term" value="F:DNA binding"/>
    <property type="evidence" value="ECO:0007669"/>
    <property type="project" value="InterPro"/>
</dbReference>
<feature type="domain" description="Resolvase/invertase-type recombinase catalytic" evidence="2">
    <location>
        <begin position="2"/>
        <end position="148"/>
    </location>
</feature>
<dbReference type="InterPro" id="IPR038109">
    <property type="entry name" value="DNA_bind_recomb_sf"/>
</dbReference>
<dbReference type="InterPro" id="IPR050639">
    <property type="entry name" value="SSR_resolvase"/>
</dbReference>
<organism evidence="4 5">
    <name type="scientific">Alkaliphilus metalliredigens (strain QYMF)</name>
    <dbReference type="NCBI Taxonomy" id="293826"/>
    <lineage>
        <taxon>Bacteria</taxon>
        <taxon>Bacillati</taxon>
        <taxon>Bacillota</taxon>
        <taxon>Clostridia</taxon>
        <taxon>Peptostreptococcales</taxon>
        <taxon>Natronincolaceae</taxon>
        <taxon>Alkaliphilus</taxon>
    </lineage>
</organism>
<dbReference type="PROSITE" id="PS51737">
    <property type="entry name" value="RECOMBINASE_DNA_BIND"/>
    <property type="match status" value="1"/>
</dbReference>
<evidence type="ECO:0000259" key="3">
    <source>
        <dbReference type="PROSITE" id="PS51737"/>
    </source>
</evidence>
<dbReference type="HOGENOM" id="CLU_010686_18_14_9"/>
<protein>
    <submittedName>
        <fullName evidence="4">Resolvase, N-terminal domain</fullName>
    </submittedName>
</protein>
<feature type="domain" description="Recombinase" evidence="3">
    <location>
        <begin position="156"/>
        <end position="319"/>
    </location>
</feature>
<evidence type="ECO:0000313" key="4">
    <source>
        <dbReference type="EMBL" id="ABR48531.1"/>
    </source>
</evidence>
<dbReference type="Proteomes" id="UP000001572">
    <property type="component" value="Chromosome"/>
</dbReference>
<reference evidence="5" key="1">
    <citation type="journal article" date="2016" name="Genome Announc.">
        <title>Complete genome sequence of Alkaliphilus metalliredigens strain QYMF, an alkaliphilic and metal-reducing bacterium isolated from borax-contaminated leachate ponds.</title>
        <authorList>
            <person name="Hwang C."/>
            <person name="Copeland A."/>
            <person name="Lucas S."/>
            <person name="Lapidus A."/>
            <person name="Barry K."/>
            <person name="Detter J.C."/>
            <person name="Glavina Del Rio T."/>
            <person name="Hammon N."/>
            <person name="Israni S."/>
            <person name="Dalin E."/>
            <person name="Tice H."/>
            <person name="Pitluck S."/>
            <person name="Chertkov O."/>
            <person name="Brettin T."/>
            <person name="Bruce D."/>
            <person name="Han C."/>
            <person name="Schmutz J."/>
            <person name="Larimer F."/>
            <person name="Land M.L."/>
            <person name="Hauser L."/>
            <person name="Kyrpides N."/>
            <person name="Mikhailova N."/>
            <person name="Ye Q."/>
            <person name="Zhou J."/>
            <person name="Richardson P."/>
            <person name="Fields M.W."/>
        </authorList>
    </citation>
    <scope>NUCLEOTIDE SEQUENCE [LARGE SCALE GENOMIC DNA]</scope>
    <source>
        <strain evidence="5">QYMF</strain>
    </source>
</reference>
<dbReference type="InterPro" id="IPR025827">
    <property type="entry name" value="Zn_ribbon_recom_dom"/>
</dbReference>
<dbReference type="InterPro" id="IPR006119">
    <property type="entry name" value="Resolv_N"/>
</dbReference>
<dbReference type="PANTHER" id="PTHR30461:SF23">
    <property type="entry name" value="DNA RECOMBINASE-RELATED"/>
    <property type="match status" value="1"/>
</dbReference>
<dbReference type="CDD" id="cd03768">
    <property type="entry name" value="SR_ResInv"/>
    <property type="match status" value="1"/>
</dbReference>
<dbReference type="Gene3D" id="3.90.1750.20">
    <property type="entry name" value="Putative Large Serine Recombinase, Chain B, Domain 2"/>
    <property type="match status" value="1"/>
</dbReference>
<dbReference type="InterPro" id="IPR036162">
    <property type="entry name" value="Resolvase-like_N_sf"/>
</dbReference>
<dbReference type="GO" id="GO:0000150">
    <property type="term" value="F:DNA strand exchange activity"/>
    <property type="evidence" value="ECO:0007669"/>
    <property type="project" value="InterPro"/>
</dbReference>
<evidence type="ECO:0000313" key="5">
    <source>
        <dbReference type="Proteomes" id="UP000001572"/>
    </source>
</evidence>
<dbReference type="AlphaFoldDB" id="A6TQR3"/>
<keyword evidence="5" id="KW-1185">Reference proteome</keyword>
<feature type="coiled-coil region" evidence="1">
    <location>
        <begin position="422"/>
        <end position="468"/>
    </location>
</feature>
<dbReference type="PROSITE" id="PS51736">
    <property type="entry name" value="RECOMBINASES_3"/>
    <property type="match status" value="1"/>
</dbReference>
<dbReference type="Pfam" id="PF13408">
    <property type="entry name" value="Zn_ribbon_recom"/>
    <property type="match status" value="1"/>
</dbReference>
<dbReference type="SMART" id="SM00857">
    <property type="entry name" value="Resolvase"/>
    <property type="match status" value="1"/>
</dbReference>
<dbReference type="Gene3D" id="3.40.50.1390">
    <property type="entry name" value="Resolvase, N-terminal catalytic domain"/>
    <property type="match status" value="1"/>
</dbReference>
<dbReference type="EMBL" id="CP000724">
    <property type="protein sequence ID" value="ABR48531.1"/>
    <property type="molecule type" value="Genomic_DNA"/>
</dbReference>
<gene>
    <name evidence="4" type="ordered locus">Amet_2377</name>
</gene>
<dbReference type="Pfam" id="PF00239">
    <property type="entry name" value="Resolvase"/>
    <property type="match status" value="1"/>
</dbReference>
<dbReference type="PANTHER" id="PTHR30461">
    <property type="entry name" value="DNA-INVERTASE FROM LAMBDOID PROPHAGE"/>
    <property type="match status" value="1"/>
</dbReference>
<evidence type="ECO:0000259" key="2">
    <source>
        <dbReference type="PROSITE" id="PS51736"/>
    </source>
</evidence>
<proteinExistence type="predicted"/>
<dbReference type="Pfam" id="PF07508">
    <property type="entry name" value="Recombinase"/>
    <property type="match status" value="1"/>
</dbReference>
<dbReference type="RefSeq" id="WP_012063506.1">
    <property type="nucleotide sequence ID" value="NC_009633.1"/>
</dbReference>
<dbReference type="KEGG" id="amt:Amet_2377"/>
<accession>A6TQR3</accession>
<name>A6TQR3_ALKMQ</name>
<dbReference type="STRING" id="293826.Amet_2377"/>
<evidence type="ECO:0000256" key="1">
    <source>
        <dbReference type="SAM" id="Coils"/>
    </source>
</evidence>
<keyword evidence="1" id="KW-0175">Coiled coil</keyword>
<sequence>MKIAIYSRKSKFTGKGDSVENQITTCKEYIEKHFGESSIMVYEDEGFSGGDTDRPQFQKLIKDAESKKFDVLICYRLDRISRNISDFAGTIEMLEENNIAFVSVKEQFDTSTPMGRAMLYIASVFAQLERETIAERIKDNMYQLARTGRWLGGNLPTGFGSEPVVFIDENYKERKLYSLSPIDEELEIVKEVFEKYMELGSMSKVEAYSYQQDFKTKNGKFFGKNAVKSILTNPVYAKADKYSYEYFSSLGAQIANPANEWNGTHGIMAYNKQQIKKGKYPRLKDTSEWIIAIGRHEGIIPGKEWIQVQSQIGKNRDKAPRRGTSYAAMLSGILRCNFCDSYMQIKYDRVVKSTGKRRFYYMCNTKEVSKGSKCQCPNLPGEKTDQDVIDTLKYMIDNGLLEMLDKQQKKLGNKKNQSKDIYKQIEKNQKAIENLVKQLSENESSTVTKYIIAEMEKLEKDNTELQRKLEIDTTPSEILNIEILKAALIIFRDTIDHVPYEKKRDLVKSVVNKVVWDGKELIIDVLKTQ</sequence>
<dbReference type="InterPro" id="IPR011109">
    <property type="entry name" value="DNA_bind_recombinase_dom"/>
</dbReference>
<dbReference type="SUPFAM" id="SSF53041">
    <property type="entry name" value="Resolvase-like"/>
    <property type="match status" value="1"/>
</dbReference>